<proteinExistence type="predicted"/>
<dbReference type="InterPro" id="IPR007278">
    <property type="entry name" value="DUF397"/>
</dbReference>
<evidence type="ECO:0000259" key="1">
    <source>
        <dbReference type="Pfam" id="PF04149"/>
    </source>
</evidence>
<reference evidence="2" key="1">
    <citation type="submission" date="2020-11" db="EMBL/GenBank/DDBJ databases">
        <title>Isolation and identification of active actinomycetes.</title>
        <authorList>
            <person name="Sun X."/>
        </authorList>
    </citation>
    <scope>NUCLEOTIDE SEQUENCE</scope>
    <source>
        <strain evidence="2">NEAU-A11</strain>
    </source>
</reference>
<protein>
    <submittedName>
        <fullName evidence="2">DUF397 domain-containing protein</fullName>
    </submittedName>
</protein>
<comment type="caution">
    <text evidence="2">The sequence shown here is derived from an EMBL/GenBank/DDBJ whole genome shotgun (WGS) entry which is preliminary data.</text>
</comment>
<gene>
    <name evidence="2" type="ORF">I4J89_48385</name>
</gene>
<dbReference type="EMBL" id="JADQTO010000061">
    <property type="protein sequence ID" value="MBG0569244.1"/>
    <property type="molecule type" value="Genomic_DNA"/>
</dbReference>
<name>A0A931CFM1_9ACTN</name>
<accession>A0A931CFM1</accession>
<sequence>MRNKEDFENKFPWRTSSHCSNGACVEVAVVGDSVAVRDSKNPQRPGLMFTRVEWRDFVDGVKGGEFDV</sequence>
<keyword evidence="3" id="KW-1185">Reference proteome</keyword>
<dbReference type="Proteomes" id="UP000598146">
    <property type="component" value="Unassembled WGS sequence"/>
</dbReference>
<dbReference type="AlphaFoldDB" id="A0A931CFM1"/>
<feature type="domain" description="DUF397" evidence="1">
    <location>
        <begin position="13"/>
        <end position="62"/>
    </location>
</feature>
<dbReference type="Pfam" id="PF04149">
    <property type="entry name" value="DUF397"/>
    <property type="match status" value="1"/>
</dbReference>
<evidence type="ECO:0000313" key="3">
    <source>
        <dbReference type="Proteomes" id="UP000598146"/>
    </source>
</evidence>
<dbReference type="RefSeq" id="WP_196420988.1">
    <property type="nucleotide sequence ID" value="NZ_JADQTO010000061.1"/>
</dbReference>
<evidence type="ECO:0000313" key="2">
    <source>
        <dbReference type="EMBL" id="MBG0569244.1"/>
    </source>
</evidence>
<organism evidence="2 3">
    <name type="scientific">Actinoplanes aureus</name>
    <dbReference type="NCBI Taxonomy" id="2792083"/>
    <lineage>
        <taxon>Bacteria</taxon>
        <taxon>Bacillati</taxon>
        <taxon>Actinomycetota</taxon>
        <taxon>Actinomycetes</taxon>
        <taxon>Micromonosporales</taxon>
        <taxon>Micromonosporaceae</taxon>
        <taxon>Actinoplanes</taxon>
    </lineage>
</organism>